<feature type="non-terminal residue" evidence="2">
    <location>
        <position position="285"/>
    </location>
</feature>
<keyword evidence="1" id="KW-0472">Membrane</keyword>
<comment type="caution">
    <text evidence="2">The sequence shown here is derived from an EMBL/GenBank/DDBJ whole genome shotgun (WGS) entry which is preliminary data.</text>
</comment>
<evidence type="ECO:0000313" key="2">
    <source>
        <dbReference type="EMBL" id="POS83953.1"/>
    </source>
</evidence>
<evidence type="ECO:0000313" key="3">
    <source>
        <dbReference type="Proteomes" id="UP000237438"/>
    </source>
</evidence>
<dbReference type="EMBL" id="PEDP01001259">
    <property type="protein sequence ID" value="POS83953.1"/>
    <property type="molecule type" value="Genomic_DNA"/>
</dbReference>
<keyword evidence="1" id="KW-0812">Transmembrane</keyword>
<dbReference type="Proteomes" id="UP000237438">
    <property type="component" value="Unassembled WGS sequence"/>
</dbReference>
<name>A0A2S4PPI5_9PEZI</name>
<gene>
    <name evidence="2" type="ORF">EPUL_002982</name>
</gene>
<dbReference type="STRING" id="225359.A0A2S4PPI5"/>
<keyword evidence="1" id="KW-1133">Transmembrane helix</keyword>
<evidence type="ECO:0000256" key="1">
    <source>
        <dbReference type="SAM" id="Phobius"/>
    </source>
</evidence>
<dbReference type="AlphaFoldDB" id="A0A2S4PPI5"/>
<sequence>MDQYYHTSTLNSLLPSGFQLRLPRIPSVRRSFSSLSLPIITRSTDISPNPGPRSQQSIKDLELPRLNYNSSPLDGFIDHEEIARYFYEIQKLKEERPLNTPDIVLSKVTEGGIIWKFAHHGFNLLKLALSESVSPTLTNTPFARHLYIHSLTYLLRALPPDLTKDELISVQAALPKGIIDHSDLHQPKLRAEIRPTSFLHKTLASTIVQIFILFQLILPYIRIFLSMAWQYQNQHQIIAKMTSSCVELGIEVGEAMKGLGETKIGEMLITTVQWLIEGIIGGIGE</sequence>
<protein>
    <submittedName>
        <fullName evidence="2">Uncharacterized protein</fullName>
    </submittedName>
</protein>
<keyword evidence="3" id="KW-1185">Reference proteome</keyword>
<organism evidence="2 3">
    <name type="scientific">Erysiphe pulchra</name>
    <dbReference type="NCBI Taxonomy" id="225359"/>
    <lineage>
        <taxon>Eukaryota</taxon>
        <taxon>Fungi</taxon>
        <taxon>Dikarya</taxon>
        <taxon>Ascomycota</taxon>
        <taxon>Pezizomycotina</taxon>
        <taxon>Leotiomycetes</taxon>
        <taxon>Erysiphales</taxon>
        <taxon>Erysiphaceae</taxon>
        <taxon>Erysiphe</taxon>
    </lineage>
</organism>
<dbReference type="OrthoDB" id="190201at2759"/>
<proteinExistence type="predicted"/>
<feature type="transmembrane region" description="Helical" evidence="1">
    <location>
        <begin position="203"/>
        <end position="225"/>
    </location>
</feature>
<reference evidence="2 3" key="1">
    <citation type="submission" date="2017-10" db="EMBL/GenBank/DDBJ databases">
        <title>Development of genomic resources for the powdery mildew, Erysiphe pulchra.</title>
        <authorList>
            <person name="Wadl P.A."/>
            <person name="Mack B.M."/>
            <person name="Moore G."/>
            <person name="Beltz S.B."/>
        </authorList>
    </citation>
    <scope>NUCLEOTIDE SEQUENCE [LARGE SCALE GENOMIC DNA]</scope>
    <source>
        <strain evidence="2">Cflorida</strain>
    </source>
</reference>
<accession>A0A2S4PPI5</accession>